<evidence type="ECO:0000313" key="3">
    <source>
        <dbReference type="Proteomes" id="UP000038045"/>
    </source>
</evidence>
<dbReference type="WBParaSite" id="PTRK_0000793100.1">
    <property type="protein sequence ID" value="PTRK_0000793100.1"/>
    <property type="gene ID" value="PTRK_0000793100"/>
</dbReference>
<sequence length="221" mass="24702">MVVVYRIFLSLFTISTLIFNTESYFVDRGTTECYCPCLTTEEPSSTLSSEIVPKTTDDTYSSEIFTSRPTRAKAYPSTTPEHDGTTTEEQKDSTTTIYEPSTISEEHKDLTTTLYESSTITEDPVSNDKTTEEHKVPTTTIYESSTVTEDSSNNYTTTILSESTSIPEPIIRNVSIPKTHLPNINHTTKCPPTNPEENGIIIKICVFITTIKHVIISKMFA</sequence>
<keyword evidence="2" id="KW-0732">Signal</keyword>
<reference evidence="4" key="1">
    <citation type="submission" date="2017-02" db="UniProtKB">
        <authorList>
            <consortium name="WormBaseParasite"/>
        </authorList>
    </citation>
    <scope>IDENTIFICATION</scope>
</reference>
<feature type="chain" id="PRO_5005891954" evidence="2">
    <location>
        <begin position="24"/>
        <end position="221"/>
    </location>
</feature>
<evidence type="ECO:0000256" key="2">
    <source>
        <dbReference type="SAM" id="SignalP"/>
    </source>
</evidence>
<name>A0A0N4ZJ19_PARTI</name>
<accession>A0A0N4ZJ19</accession>
<proteinExistence type="predicted"/>
<feature type="signal peptide" evidence="2">
    <location>
        <begin position="1"/>
        <end position="23"/>
    </location>
</feature>
<organism evidence="3 4">
    <name type="scientific">Parastrongyloides trichosuri</name>
    <name type="common">Possum-specific nematode worm</name>
    <dbReference type="NCBI Taxonomy" id="131310"/>
    <lineage>
        <taxon>Eukaryota</taxon>
        <taxon>Metazoa</taxon>
        <taxon>Ecdysozoa</taxon>
        <taxon>Nematoda</taxon>
        <taxon>Chromadorea</taxon>
        <taxon>Rhabditida</taxon>
        <taxon>Tylenchina</taxon>
        <taxon>Panagrolaimomorpha</taxon>
        <taxon>Strongyloidoidea</taxon>
        <taxon>Strongyloididae</taxon>
        <taxon>Parastrongyloides</taxon>
    </lineage>
</organism>
<feature type="compositionally biased region" description="Basic and acidic residues" evidence="1">
    <location>
        <begin position="80"/>
        <end position="92"/>
    </location>
</feature>
<dbReference type="AlphaFoldDB" id="A0A0N4ZJ19"/>
<evidence type="ECO:0000313" key="4">
    <source>
        <dbReference type="WBParaSite" id="PTRK_0000793100.1"/>
    </source>
</evidence>
<keyword evidence="3" id="KW-1185">Reference proteome</keyword>
<feature type="region of interest" description="Disordered" evidence="1">
    <location>
        <begin position="66"/>
        <end position="96"/>
    </location>
</feature>
<protein>
    <submittedName>
        <fullName evidence="4">Hyphal wall protein 1</fullName>
    </submittedName>
</protein>
<dbReference type="Proteomes" id="UP000038045">
    <property type="component" value="Unplaced"/>
</dbReference>
<evidence type="ECO:0000256" key="1">
    <source>
        <dbReference type="SAM" id="MobiDB-lite"/>
    </source>
</evidence>